<dbReference type="GO" id="GO:0003887">
    <property type="term" value="F:DNA-directed DNA polymerase activity"/>
    <property type="evidence" value="ECO:0007669"/>
    <property type="project" value="UniProtKB-KW"/>
</dbReference>
<dbReference type="RefSeq" id="WP_127612107.1">
    <property type="nucleotide sequence ID" value="NZ_RXOL01000002.1"/>
</dbReference>
<dbReference type="InterPro" id="IPR027417">
    <property type="entry name" value="P-loop_NTPase"/>
</dbReference>
<keyword evidence="2" id="KW-0808">Transferase</keyword>
<dbReference type="EC" id="2.7.7.7" evidence="1"/>
<dbReference type="PANTHER" id="PTHR34388">
    <property type="entry name" value="DNA POLYMERASE III SUBUNIT DELTA"/>
    <property type="match status" value="1"/>
</dbReference>
<dbReference type="Proteomes" id="UP000283003">
    <property type="component" value="Unassembled WGS sequence"/>
</dbReference>
<proteinExistence type="inferred from homology"/>
<comment type="catalytic activity">
    <reaction evidence="7">
        <text>DNA(n) + a 2'-deoxyribonucleoside 5'-triphosphate = DNA(n+1) + diphosphate</text>
        <dbReference type="Rhea" id="RHEA:22508"/>
        <dbReference type="Rhea" id="RHEA-COMP:17339"/>
        <dbReference type="Rhea" id="RHEA-COMP:17340"/>
        <dbReference type="ChEBI" id="CHEBI:33019"/>
        <dbReference type="ChEBI" id="CHEBI:61560"/>
        <dbReference type="ChEBI" id="CHEBI:173112"/>
        <dbReference type="EC" id="2.7.7.7"/>
    </reaction>
</comment>
<evidence type="ECO:0000256" key="2">
    <source>
        <dbReference type="ARBA" id="ARBA00022679"/>
    </source>
</evidence>
<protein>
    <recommendedName>
        <fullName evidence="1">DNA-directed DNA polymerase</fullName>
        <ecNumber evidence="1">2.7.7.7</ecNumber>
    </recommendedName>
</protein>
<dbReference type="InterPro" id="IPR008921">
    <property type="entry name" value="DNA_pol3_clamp-load_cplx_C"/>
</dbReference>
<dbReference type="Gene3D" id="1.10.8.60">
    <property type="match status" value="1"/>
</dbReference>
<name>A0A437GYS3_9SPHN</name>
<accession>A0A437GYS3</accession>
<dbReference type="GO" id="GO:0003677">
    <property type="term" value="F:DNA binding"/>
    <property type="evidence" value="ECO:0007669"/>
    <property type="project" value="InterPro"/>
</dbReference>
<sequence length="347" mass="36660">MKATQRNFAQVAAGAARNAKIFFFCGPDEAGAHAAAARVIGMLADPGEKVEIDGGELKRDPVRLADETRSTSLFGDSRHIVVRANGEEAHDALKILSDATEAELAKGWPVLVIATGATDKSRSAKLLEKRGDAVVAMFYPPDLSSVTAEVRRLADASGLRMGSELAQRIASSVGLDTRMAASEVTKLALYLDADAQAPRNATAADLDAIAAETEDDGMMPLVDAVLSGEGAKVPGELARFGQLGLNPVGTLLAMERRVAQLAQIASRLEGRGDVAGFVNGEVKAHRIFFRDQAAITRQLQCWRGARLARLGERLIELHRALLADSQAAPLLFAAGCAQIARAAAARS</sequence>
<keyword evidence="3" id="KW-0548">Nucleotidyltransferase</keyword>
<dbReference type="PANTHER" id="PTHR34388:SF1">
    <property type="entry name" value="DNA POLYMERASE III SUBUNIT DELTA"/>
    <property type="match status" value="1"/>
</dbReference>
<evidence type="ECO:0000256" key="7">
    <source>
        <dbReference type="ARBA" id="ARBA00049244"/>
    </source>
</evidence>
<evidence type="ECO:0000313" key="9">
    <source>
        <dbReference type="Proteomes" id="UP000283003"/>
    </source>
</evidence>
<dbReference type="AlphaFoldDB" id="A0A437GYS3"/>
<dbReference type="GO" id="GO:0006261">
    <property type="term" value="P:DNA-templated DNA replication"/>
    <property type="evidence" value="ECO:0007669"/>
    <property type="project" value="TreeGrafter"/>
</dbReference>
<evidence type="ECO:0000256" key="3">
    <source>
        <dbReference type="ARBA" id="ARBA00022695"/>
    </source>
</evidence>
<keyword evidence="5" id="KW-0239">DNA-directed DNA polymerase</keyword>
<gene>
    <name evidence="8" type="ORF">EKN06_06545</name>
</gene>
<comment type="caution">
    <text evidence="8">The sequence shown here is derived from an EMBL/GenBank/DDBJ whole genome shotgun (WGS) entry which is preliminary data.</text>
</comment>
<dbReference type="SUPFAM" id="SSF52540">
    <property type="entry name" value="P-loop containing nucleoside triphosphate hydrolases"/>
    <property type="match status" value="1"/>
</dbReference>
<evidence type="ECO:0000256" key="1">
    <source>
        <dbReference type="ARBA" id="ARBA00012417"/>
    </source>
</evidence>
<dbReference type="SUPFAM" id="SSF48019">
    <property type="entry name" value="post-AAA+ oligomerization domain-like"/>
    <property type="match status" value="1"/>
</dbReference>
<evidence type="ECO:0000256" key="5">
    <source>
        <dbReference type="ARBA" id="ARBA00022932"/>
    </source>
</evidence>
<dbReference type="EMBL" id="RXOL01000002">
    <property type="protein sequence ID" value="RVQ67600.1"/>
    <property type="molecule type" value="Genomic_DNA"/>
</dbReference>
<dbReference type="InterPro" id="IPR005790">
    <property type="entry name" value="DNA_polIII_delta"/>
</dbReference>
<dbReference type="OrthoDB" id="9804983at2"/>
<keyword evidence="9" id="KW-1185">Reference proteome</keyword>
<evidence type="ECO:0000256" key="4">
    <source>
        <dbReference type="ARBA" id="ARBA00022705"/>
    </source>
</evidence>
<organism evidence="8 9">
    <name type="scientific">Croceicoccus ponticola</name>
    <dbReference type="NCBI Taxonomy" id="2217664"/>
    <lineage>
        <taxon>Bacteria</taxon>
        <taxon>Pseudomonadati</taxon>
        <taxon>Pseudomonadota</taxon>
        <taxon>Alphaproteobacteria</taxon>
        <taxon>Sphingomonadales</taxon>
        <taxon>Erythrobacteraceae</taxon>
        <taxon>Croceicoccus</taxon>
    </lineage>
</organism>
<reference evidence="8 9" key="1">
    <citation type="submission" date="2018-12" db="EMBL/GenBank/DDBJ databases">
        <title>Croceicoccus ponticola sp. nov., a lipolytic bacterium isolated from seawater.</title>
        <authorList>
            <person name="Yoon J.-H."/>
        </authorList>
    </citation>
    <scope>NUCLEOTIDE SEQUENCE [LARGE SCALE GENOMIC DNA]</scope>
    <source>
        <strain evidence="8 9">GM-16</strain>
    </source>
</reference>
<dbReference type="GO" id="GO:0009360">
    <property type="term" value="C:DNA polymerase III complex"/>
    <property type="evidence" value="ECO:0007669"/>
    <property type="project" value="TreeGrafter"/>
</dbReference>
<comment type="similarity">
    <text evidence="6">Belongs to the DNA polymerase HolA subunit family.</text>
</comment>
<evidence type="ECO:0000313" key="8">
    <source>
        <dbReference type="EMBL" id="RVQ67600.1"/>
    </source>
</evidence>
<dbReference type="NCBIfam" id="TIGR01128">
    <property type="entry name" value="holA"/>
    <property type="match status" value="1"/>
</dbReference>
<keyword evidence="4" id="KW-0235">DNA replication</keyword>
<evidence type="ECO:0000256" key="6">
    <source>
        <dbReference type="ARBA" id="ARBA00034754"/>
    </source>
</evidence>